<evidence type="ECO:0000313" key="4">
    <source>
        <dbReference type="Proteomes" id="UP000642876"/>
    </source>
</evidence>
<evidence type="ECO:0000313" key="3">
    <source>
        <dbReference type="Proteomes" id="UP000516235"/>
    </source>
</evidence>
<dbReference type="EMBL" id="CP061032">
    <property type="protein sequence ID" value="QNP89850.1"/>
    <property type="molecule type" value="Genomic_DNA"/>
</dbReference>
<evidence type="ECO:0000313" key="1">
    <source>
        <dbReference type="EMBL" id="MBC3179868.1"/>
    </source>
</evidence>
<organism evidence="2 3">
    <name type="scientific">Corynebacterium lujinxingii</name>
    <dbReference type="NCBI Taxonomy" id="2763010"/>
    <lineage>
        <taxon>Bacteria</taxon>
        <taxon>Bacillati</taxon>
        <taxon>Actinomycetota</taxon>
        <taxon>Actinomycetes</taxon>
        <taxon>Mycobacteriales</taxon>
        <taxon>Corynebacteriaceae</taxon>
        <taxon>Corynebacterium</taxon>
    </lineage>
</organism>
<dbReference type="AlphaFoldDB" id="A0A7H0JXT4"/>
<dbReference type="EMBL" id="JACMYE010000011">
    <property type="protein sequence ID" value="MBC3179868.1"/>
    <property type="molecule type" value="Genomic_DNA"/>
</dbReference>
<evidence type="ECO:0008006" key="5">
    <source>
        <dbReference type="Google" id="ProtNLM"/>
    </source>
</evidence>
<protein>
    <recommendedName>
        <fullName evidence="5">SHOCT domain-containing protein</fullName>
    </recommendedName>
</protein>
<reference evidence="3 4" key="1">
    <citation type="submission" date="2020-08" db="EMBL/GenBank/DDBJ databases">
        <title>novel species in genus Corynebacterium.</title>
        <authorList>
            <person name="Zhang G."/>
        </authorList>
    </citation>
    <scope>NUCLEOTIDE SEQUENCE [LARGE SCALE GENOMIC DNA]</scope>
    <source>
        <strain evidence="2">Zg-917</strain>
        <strain evidence="3 4">zg-917</strain>
    </source>
</reference>
<accession>A0A7H0JXT4</accession>
<proteinExistence type="predicted"/>
<keyword evidence="4" id="KW-1185">Reference proteome</keyword>
<dbReference type="Proteomes" id="UP000516235">
    <property type="component" value="Chromosome"/>
</dbReference>
<dbReference type="RefSeq" id="WP_171194661.1">
    <property type="nucleotide sequence ID" value="NZ_CP061032.1"/>
</dbReference>
<dbReference type="Proteomes" id="UP000642876">
    <property type="component" value="Unassembled WGS sequence"/>
</dbReference>
<name>A0A7H0JXT4_9CORY</name>
<dbReference type="KEGG" id="cluj:IAU68_09220"/>
<evidence type="ECO:0000313" key="2">
    <source>
        <dbReference type="EMBL" id="QNP89850.1"/>
    </source>
</evidence>
<sequence>MISSGSLEFDQLKKHLDESRSVRREVEFAFSALLSAANPSDRGTRFLFGNGAEWILAAASWSAGVLTAPSGHNADGFDLGDLLNKSRSLWSVKASASKSSSSIRLINFMGSGENAEWKEPTVFVSPYYSGAVFIDPNKCPEIKRQVRNATDALTLTGKIVRDFADENPQNRIRFDVAVNQGAANNDPYTFIKSILDPSHFPHLAKPFLASVPSSASNRVDDIQRLVELRDQGLLNNEQFAKAVDQIVQS</sequence>
<gene>
    <name evidence="1" type="ORF">H7348_11250</name>
    <name evidence="2" type="ORF">IAU68_09220</name>
</gene>